<evidence type="ECO:0000256" key="11">
    <source>
        <dbReference type="SAM" id="MobiDB-lite"/>
    </source>
</evidence>
<keyword evidence="15" id="KW-1185">Reference proteome</keyword>
<evidence type="ECO:0000256" key="10">
    <source>
        <dbReference type="ARBA" id="ARBA00068722"/>
    </source>
</evidence>
<proteinExistence type="inferred from homology"/>
<comment type="caution">
    <text evidence="13">The sequence shown here is derived from an EMBL/GenBank/DDBJ whole genome shotgun (WGS) entry which is preliminary data.</text>
</comment>
<evidence type="ECO:0000256" key="5">
    <source>
        <dbReference type="ARBA" id="ARBA00023221"/>
    </source>
</evidence>
<organism evidence="13 15">
    <name type="scientific">Mycolicibacterium diernhoferi</name>
    <dbReference type="NCBI Taxonomy" id="1801"/>
    <lineage>
        <taxon>Bacteria</taxon>
        <taxon>Bacillati</taxon>
        <taxon>Actinomycetota</taxon>
        <taxon>Actinomycetes</taxon>
        <taxon>Mycobacteriales</taxon>
        <taxon>Mycobacteriaceae</taxon>
        <taxon>Mycolicibacterium</taxon>
    </lineage>
</organism>
<protein>
    <recommendedName>
        <fullName evidence="10">Enoyl-CoA hydratase EchA19</fullName>
    </recommendedName>
</protein>
<dbReference type="GO" id="GO:0006635">
    <property type="term" value="P:fatty acid beta-oxidation"/>
    <property type="evidence" value="ECO:0007669"/>
    <property type="project" value="TreeGrafter"/>
</dbReference>
<dbReference type="Proteomes" id="UP000220340">
    <property type="component" value="Unassembled WGS sequence"/>
</dbReference>
<dbReference type="SUPFAM" id="SSF52096">
    <property type="entry name" value="ClpP/crotonase"/>
    <property type="match status" value="1"/>
</dbReference>
<evidence type="ECO:0000256" key="3">
    <source>
        <dbReference type="ARBA" id="ARBA00023098"/>
    </source>
</evidence>
<comment type="pathway">
    <text evidence="7">Steroid metabolism; cholesterol degradation.</text>
</comment>
<dbReference type="Gene3D" id="1.10.12.10">
    <property type="entry name" value="Lyase 2-enoyl-coa Hydratase, Chain A, domain 2"/>
    <property type="match status" value="1"/>
</dbReference>
<dbReference type="OrthoDB" id="4284283at2"/>
<evidence type="ECO:0000313" key="12">
    <source>
        <dbReference type="EMBL" id="OPE54741.1"/>
    </source>
</evidence>
<keyword evidence="2" id="KW-0153">Cholesterol metabolism</keyword>
<keyword evidence="6 13" id="KW-0456">Lyase</keyword>
<comment type="similarity">
    <text evidence="1">Belongs to the enoyl-CoA hydratase/isomerase family.</text>
</comment>
<dbReference type="PANTHER" id="PTHR11941">
    <property type="entry name" value="ENOYL-COA HYDRATASE-RELATED"/>
    <property type="match status" value="1"/>
</dbReference>
<evidence type="ECO:0000313" key="15">
    <source>
        <dbReference type="Proteomes" id="UP000220340"/>
    </source>
</evidence>
<reference evidence="13 15" key="2">
    <citation type="submission" date="2017-10" db="EMBL/GenBank/DDBJ databases">
        <title>The new phylogeny of genus Mycobacterium.</title>
        <authorList>
            <person name="Tortoli E."/>
            <person name="Trovato A."/>
            <person name="Cirillo D.M."/>
        </authorList>
    </citation>
    <scope>NUCLEOTIDE SEQUENCE [LARGE SCALE GENOMIC DNA]</scope>
    <source>
        <strain evidence="13 15">IP141170001</strain>
    </source>
</reference>
<keyword evidence="5" id="KW-0753">Steroid metabolism</keyword>
<dbReference type="InterPro" id="IPR001753">
    <property type="entry name" value="Enoyl-CoA_hydra/iso"/>
</dbReference>
<dbReference type="PANTHER" id="PTHR11941:SF169">
    <property type="entry name" value="(7AS)-7A-METHYL-1,5-DIOXO-2,3,5,6,7,7A-HEXAHYDRO-1H-INDENE-CARBOXYL-COA HYDROLASE"/>
    <property type="match status" value="1"/>
</dbReference>
<dbReference type="EMBL" id="PDCR01000040">
    <property type="protein sequence ID" value="PEG51918.1"/>
    <property type="molecule type" value="Genomic_DNA"/>
</dbReference>
<evidence type="ECO:0000256" key="8">
    <source>
        <dbReference type="ARBA" id="ARBA00050550"/>
    </source>
</evidence>
<evidence type="ECO:0000313" key="14">
    <source>
        <dbReference type="Proteomes" id="UP000191039"/>
    </source>
</evidence>
<gene>
    <name evidence="12" type="ORF">BV510_08705</name>
    <name evidence="13" type="ORF">CRI78_24140</name>
</gene>
<evidence type="ECO:0000313" key="13">
    <source>
        <dbReference type="EMBL" id="PEG51918.1"/>
    </source>
</evidence>
<keyword evidence="3" id="KW-0443">Lipid metabolism</keyword>
<dbReference type="STRING" id="1801.BRW64_13185"/>
<dbReference type="AlphaFoldDB" id="A0A1Q4HD78"/>
<evidence type="ECO:0000256" key="4">
    <source>
        <dbReference type="ARBA" id="ARBA00023166"/>
    </source>
</evidence>
<accession>A0A1Q4HD78</accession>
<sequence length="276" mass="29781">MHGGRRSVSEEKDTEKGPDALIEQRGHTLILTLNRPERRNALSSEMLSIMVEAWDRVDNDPEIRTCILTGAGGYFCAGMDLKGATKKPPGDSFKDGSYDPSRIDGLLKGRRLTKPLIAAVEGPAIAGGTEILQGTDIRVAGESAKFGISEAKWSLYPMGGSAVRLVRQIPYTIACDMLLTGRHITAAQALEYGLIGHVVPDGTALDKALEIAEVINNNGPLAVQAILKTIRETEGMHENDAFKPDTANGIPVFLSDDAKEGPRAFAEKRAPNFQMK</sequence>
<dbReference type="Proteomes" id="UP000191039">
    <property type="component" value="Unassembled WGS sequence"/>
</dbReference>
<comment type="catalytic activity">
    <reaction evidence="8">
        <text>(22E)-3-oxochola-4,22-dien-24-oyl-CoA + H2O = (22R)-hydroxy-3-oxo-chol-4-ene-24-oyl-CoA</text>
        <dbReference type="Rhea" id="RHEA:72575"/>
        <dbReference type="ChEBI" id="CHEBI:15377"/>
        <dbReference type="ChEBI" id="CHEBI:136759"/>
        <dbReference type="ChEBI" id="CHEBI:192383"/>
    </reaction>
</comment>
<evidence type="ECO:0000256" key="2">
    <source>
        <dbReference type="ARBA" id="ARBA00022548"/>
    </source>
</evidence>
<dbReference type="EMBL" id="MIJD01000067">
    <property type="protein sequence ID" value="OPE54741.1"/>
    <property type="molecule type" value="Genomic_DNA"/>
</dbReference>
<comment type="subunit">
    <text evidence="9">Homotrimer; substrate probably binds in elongated tunnels between the subunits.</text>
</comment>
<dbReference type="NCBIfam" id="NF005864">
    <property type="entry name" value="PRK07799.1"/>
    <property type="match status" value="1"/>
</dbReference>
<feature type="region of interest" description="Disordered" evidence="11">
    <location>
        <begin position="1"/>
        <end position="21"/>
    </location>
</feature>
<dbReference type="InterPro" id="IPR029045">
    <property type="entry name" value="ClpP/crotonase-like_dom_sf"/>
</dbReference>
<keyword evidence="4" id="KW-1207">Sterol metabolism</keyword>
<dbReference type="GO" id="GO:0016829">
    <property type="term" value="F:lyase activity"/>
    <property type="evidence" value="ECO:0007669"/>
    <property type="project" value="UniProtKB-KW"/>
</dbReference>
<dbReference type="FunFam" id="3.90.226.10:FF:000042">
    <property type="entry name" value="Enoyl-CoA hydratase EchA1"/>
    <property type="match status" value="1"/>
</dbReference>
<dbReference type="GO" id="GO:0008203">
    <property type="term" value="P:cholesterol metabolic process"/>
    <property type="evidence" value="ECO:0007669"/>
    <property type="project" value="UniProtKB-KW"/>
</dbReference>
<evidence type="ECO:0000256" key="6">
    <source>
        <dbReference type="ARBA" id="ARBA00023239"/>
    </source>
</evidence>
<dbReference type="Gene3D" id="3.90.226.10">
    <property type="entry name" value="2-enoyl-CoA Hydratase, Chain A, domain 1"/>
    <property type="match status" value="1"/>
</dbReference>
<evidence type="ECO:0000256" key="9">
    <source>
        <dbReference type="ARBA" id="ARBA00063987"/>
    </source>
</evidence>
<dbReference type="CDD" id="cd06558">
    <property type="entry name" value="crotonase-like"/>
    <property type="match status" value="1"/>
</dbReference>
<dbReference type="InterPro" id="IPR014748">
    <property type="entry name" value="Enoyl-CoA_hydra_C"/>
</dbReference>
<evidence type="ECO:0000256" key="1">
    <source>
        <dbReference type="ARBA" id="ARBA00005254"/>
    </source>
</evidence>
<evidence type="ECO:0000256" key="7">
    <source>
        <dbReference type="ARBA" id="ARBA00049645"/>
    </source>
</evidence>
<reference evidence="12 14" key="1">
    <citation type="submission" date="2016-09" db="EMBL/GenBank/DDBJ databases">
        <title>genome sequences of unsequenced Mycobacteria.</title>
        <authorList>
            <person name="Greninger A.L."/>
            <person name="Jerome K.R."/>
            <person name="Mcnair B."/>
            <person name="Wallis C."/>
            <person name="Fang F."/>
        </authorList>
    </citation>
    <scope>NUCLEOTIDE SEQUENCE [LARGE SCALE GENOMIC DNA]</scope>
    <source>
        <strain evidence="12 14">BM1</strain>
    </source>
</reference>
<feature type="compositionally biased region" description="Basic and acidic residues" evidence="11">
    <location>
        <begin position="7"/>
        <end position="21"/>
    </location>
</feature>
<dbReference type="Pfam" id="PF00378">
    <property type="entry name" value="ECH_1"/>
    <property type="match status" value="1"/>
</dbReference>
<name>A0A1Q4HD78_9MYCO</name>